<accession>A0A9P0EHY1</accession>
<dbReference type="OrthoDB" id="3648773at2759"/>
<gene>
    <name evidence="2" type="ORF">CSOL1703_00000540</name>
</gene>
<comment type="caution">
    <text evidence="2">The sequence shown here is derived from an EMBL/GenBank/DDBJ whole genome shotgun (WGS) entry which is preliminary data.</text>
</comment>
<name>A0A9P0EHY1_9HYPO</name>
<evidence type="ECO:0000256" key="1">
    <source>
        <dbReference type="SAM" id="MobiDB-lite"/>
    </source>
</evidence>
<keyword evidence="3" id="KW-1185">Reference proteome</keyword>
<reference evidence="3" key="1">
    <citation type="submission" date="2019-06" db="EMBL/GenBank/DDBJ databases">
        <authorList>
            <person name="Broberg M."/>
        </authorList>
    </citation>
    <scope>NUCLEOTIDE SEQUENCE [LARGE SCALE GENOMIC DNA]</scope>
</reference>
<proteinExistence type="predicted"/>
<feature type="non-terminal residue" evidence="2">
    <location>
        <position position="436"/>
    </location>
</feature>
<reference evidence="2 3" key="2">
    <citation type="submission" date="2021-10" db="EMBL/GenBank/DDBJ databases">
        <authorList>
            <person name="Piombo E."/>
        </authorList>
    </citation>
    <scope>NUCLEOTIDE SEQUENCE [LARGE SCALE GENOMIC DNA]</scope>
</reference>
<feature type="region of interest" description="Disordered" evidence="1">
    <location>
        <begin position="257"/>
        <end position="346"/>
    </location>
</feature>
<feature type="region of interest" description="Disordered" evidence="1">
    <location>
        <begin position="416"/>
        <end position="436"/>
    </location>
</feature>
<evidence type="ECO:0000313" key="3">
    <source>
        <dbReference type="Proteomes" id="UP000775872"/>
    </source>
</evidence>
<dbReference type="Proteomes" id="UP000775872">
    <property type="component" value="Unassembled WGS sequence"/>
</dbReference>
<feature type="region of interest" description="Disordered" evidence="1">
    <location>
        <begin position="36"/>
        <end position="65"/>
    </location>
</feature>
<evidence type="ECO:0000313" key="2">
    <source>
        <dbReference type="EMBL" id="CAH0048593.1"/>
    </source>
</evidence>
<organism evidence="2 3">
    <name type="scientific">Clonostachys solani</name>
    <dbReference type="NCBI Taxonomy" id="160281"/>
    <lineage>
        <taxon>Eukaryota</taxon>
        <taxon>Fungi</taxon>
        <taxon>Dikarya</taxon>
        <taxon>Ascomycota</taxon>
        <taxon>Pezizomycotina</taxon>
        <taxon>Sordariomycetes</taxon>
        <taxon>Hypocreomycetidae</taxon>
        <taxon>Hypocreales</taxon>
        <taxon>Bionectriaceae</taxon>
        <taxon>Clonostachys</taxon>
    </lineage>
</organism>
<sequence>MPAHINGSKRPLYNPLESTRLAQLEMVSSRSGILMGTGQSDLPRPSTGKEAQAAAFGNGDPALPNPQVRQTYKTNLPPAPNQMFQTAPGTPMSPYLTESAHVFSLQNPLERRESGLNEIEVADSASLNEDSLQETLSRKSSSETLIRKSSRTLSDTPAYSPKKLYLRTLKTFESRFRAKHNIDQNPAHNTVADGKGCCQIPIDKLAQLNSKSTTWFKDEHGNSKFSKKSFFGKAPWHRKESGDSCSSVASSVREILRGSTPPGTPVSGCTAHYSTPSANSQFPGGEAQRIPTPPLDEDTADGKPRGFFTCSIPPTDGGPETDSQQSRHHASRSDIHRRSLNAPPREWWEQTPRRVVKKDTSRVPGTFEFDVPEHLPGSPLCPAHQSRQGGRGGLCVYHGRSRTGTLLREEAINRESEELLEDEGWHQPANEGHRRE</sequence>
<feature type="region of interest" description="Disordered" evidence="1">
    <location>
        <begin position="130"/>
        <end position="157"/>
    </location>
</feature>
<dbReference type="AlphaFoldDB" id="A0A9P0EHY1"/>
<protein>
    <submittedName>
        <fullName evidence="2">Uncharacterized protein</fullName>
    </submittedName>
</protein>
<feature type="compositionally biased region" description="Polar residues" evidence="1">
    <location>
        <begin position="272"/>
        <end position="282"/>
    </location>
</feature>
<dbReference type="EMBL" id="CABFOC020000035">
    <property type="protein sequence ID" value="CAH0048593.1"/>
    <property type="molecule type" value="Genomic_DNA"/>
</dbReference>